<reference evidence="2" key="1">
    <citation type="submission" date="2022-09" db="EMBL/GenBank/DDBJ databases">
        <title>Comparative genomics and taxonomic characterization of three novel marine species of genus Reichenbachiella exhibiting antioxidant and polysaccharide degradation activities.</title>
        <authorList>
            <person name="Muhammad N."/>
            <person name="Lee Y.-J."/>
            <person name="Ko J."/>
            <person name="Kim S.-G."/>
        </authorList>
    </citation>
    <scope>NUCLEOTIDE SEQUENCE</scope>
    <source>
        <strain evidence="2">BKB1-1</strain>
    </source>
</reference>
<proteinExistence type="predicted"/>
<dbReference type="RefSeq" id="WP_262309748.1">
    <property type="nucleotide sequence ID" value="NZ_CP106679.1"/>
</dbReference>
<evidence type="ECO:0000313" key="3">
    <source>
        <dbReference type="Proteomes" id="UP001065174"/>
    </source>
</evidence>
<organism evidence="2 3">
    <name type="scientific">Reichenbachiella agarivorans</name>
    <dbReference type="NCBI Taxonomy" id="2979464"/>
    <lineage>
        <taxon>Bacteria</taxon>
        <taxon>Pseudomonadati</taxon>
        <taxon>Bacteroidota</taxon>
        <taxon>Cytophagia</taxon>
        <taxon>Cytophagales</taxon>
        <taxon>Reichenbachiellaceae</taxon>
        <taxon>Reichenbachiella</taxon>
    </lineage>
</organism>
<feature type="transmembrane region" description="Helical" evidence="1">
    <location>
        <begin position="108"/>
        <end position="135"/>
    </location>
</feature>
<keyword evidence="3" id="KW-1185">Reference proteome</keyword>
<protein>
    <submittedName>
        <fullName evidence="2">Uncharacterized protein</fullName>
    </submittedName>
</protein>
<keyword evidence="1" id="KW-1133">Transmembrane helix</keyword>
<keyword evidence="1" id="KW-0472">Membrane</keyword>
<sequence length="166" mass="18651">MAIRFKNGEEYYNKIYTLFNLSVAVTLLPFGYLVLEKHSGSLVSMPLDSWLLWSISLPSLAALGYLVYWSHQSFIADKASAKTQPNLRAKLQAFHTLLLKRFLTYTGISGACTLLLFITGSGLFIMAYVVTMILLSLSRPTLNLIIEALDLAEEEEKILIDKLDIQ</sequence>
<dbReference type="EMBL" id="CP106679">
    <property type="protein sequence ID" value="UXP32312.1"/>
    <property type="molecule type" value="Genomic_DNA"/>
</dbReference>
<evidence type="ECO:0000313" key="2">
    <source>
        <dbReference type="EMBL" id="UXP32312.1"/>
    </source>
</evidence>
<dbReference type="Proteomes" id="UP001065174">
    <property type="component" value="Chromosome"/>
</dbReference>
<feature type="transmembrane region" description="Helical" evidence="1">
    <location>
        <begin position="47"/>
        <end position="68"/>
    </location>
</feature>
<gene>
    <name evidence="2" type="ORF">N6H18_18395</name>
</gene>
<evidence type="ECO:0000256" key="1">
    <source>
        <dbReference type="SAM" id="Phobius"/>
    </source>
</evidence>
<accession>A0ABY6CP55</accession>
<name>A0ABY6CP55_9BACT</name>
<keyword evidence="1" id="KW-0812">Transmembrane</keyword>
<feature type="transmembrane region" description="Helical" evidence="1">
    <location>
        <begin position="15"/>
        <end position="35"/>
    </location>
</feature>